<protein>
    <submittedName>
        <fullName evidence="1">Uncharacterized protein</fullName>
    </submittedName>
</protein>
<dbReference type="AlphaFoldDB" id="A0AA39UG72"/>
<evidence type="ECO:0000313" key="1">
    <source>
        <dbReference type="EMBL" id="KAK0481124.1"/>
    </source>
</evidence>
<evidence type="ECO:0000313" key="2">
    <source>
        <dbReference type="Proteomes" id="UP001175228"/>
    </source>
</evidence>
<gene>
    <name evidence="1" type="ORF">EDD18DRAFT_798769</name>
</gene>
<dbReference type="EMBL" id="JAUEPU010000074">
    <property type="protein sequence ID" value="KAK0481124.1"/>
    <property type="molecule type" value="Genomic_DNA"/>
</dbReference>
<accession>A0AA39UG72</accession>
<name>A0AA39UG72_9AGAR</name>
<organism evidence="1 2">
    <name type="scientific">Armillaria luteobubalina</name>
    <dbReference type="NCBI Taxonomy" id="153913"/>
    <lineage>
        <taxon>Eukaryota</taxon>
        <taxon>Fungi</taxon>
        <taxon>Dikarya</taxon>
        <taxon>Basidiomycota</taxon>
        <taxon>Agaricomycotina</taxon>
        <taxon>Agaricomycetes</taxon>
        <taxon>Agaricomycetidae</taxon>
        <taxon>Agaricales</taxon>
        <taxon>Marasmiineae</taxon>
        <taxon>Physalacriaceae</taxon>
        <taxon>Armillaria</taxon>
    </lineage>
</organism>
<reference evidence="1" key="1">
    <citation type="submission" date="2023-06" db="EMBL/GenBank/DDBJ databases">
        <authorList>
            <consortium name="Lawrence Berkeley National Laboratory"/>
            <person name="Ahrendt S."/>
            <person name="Sahu N."/>
            <person name="Indic B."/>
            <person name="Wong-Bajracharya J."/>
            <person name="Merenyi Z."/>
            <person name="Ke H.-M."/>
            <person name="Monk M."/>
            <person name="Kocsube S."/>
            <person name="Drula E."/>
            <person name="Lipzen A."/>
            <person name="Balint B."/>
            <person name="Henrissat B."/>
            <person name="Andreopoulos B."/>
            <person name="Martin F.M."/>
            <person name="Harder C.B."/>
            <person name="Rigling D."/>
            <person name="Ford K.L."/>
            <person name="Foster G.D."/>
            <person name="Pangilinan J."/>
            <person name="Papanicolaou A."/>
            <person name="Barry K."/>
            <person name="LaButti K."/>
            <person name="Viragh M."/>
            <person name="Koriabine M."/>
            <person name="Yan M."/>
            <person name="Riley R."/>
            <person name="Champramary S."/>
            <person name="Plett K.L."/>
            <person name="Tsai I.J."/>
            <person name="Slot J."/>
            <person name="Sipos G."/>
            <person name="Plett J."/>
            <person name="Nagy L.G."/>
            <person name="Grigoriev I.V."/>
        </authorList>
    </citation>
    <scope>NUCLEOTIDE SEQUENCE</scope>
    <source>
        <strain evidence="1">HWK02</strain>
    </source>
</reference>
<keyword evidence="2" id="KW-1185">Reference proteome</keyword>
<proteinExistence type="predicted"/>
<comment type="caution">
    <text evidence="1">The sequence shown here is derived from an EMBL/GenBank/DDBJ whole genome shotgun (WGS) entry which is preliminary data.</text>
</comment>
<sequence>MHKEAEKRGLHSPERHSTLVYLLLRHFFSHPTRSSSCTSHLPRLSLSLLSSFPASLALSPPRQPVAGNTTIQGRNYDGSYAPWKPSWTWPGTDKHCPSDVPEYCPCLDDPVCGSKCPSQWPYSKCQWEPVFVDRYDWKGWKPGKRDPFSCGSVDKVTYEIDCKGLCLAHDNCNSCQVYILDEAAEQFICALFEEIVDITTWEDDCEDDWVDDWVYYSTSYWNVYY</sequence>
<dbReference type="Proteomes" id="UP001175228">
    <property type="component" value="Unassembled WGS sequence"/>
</dbReference>